<evidence type="ECO:0000313" key="2">
    <source>
        <dbReference type="EnsemblMetazoa" id="CLYHEMP001932.1"/>
    </source>
</evidence>
<dbReference type="GO" id="GO:0034703">
    <property type="term" value="C:cation channel complex"/>
    <property type="evidence" value="ECO:0007669"/>
    <property type="project" value="TreeGrafter"/>
</dbReference>
<sequence length="162" mass="18933">MVVFKEIDSKILPLAVQKYLWDQISTVFQLKTQHASQETLATTGTVCQRLEKMLVHDKVKELQKFFSPELFSEIKSIPRWTFIKGSLSYVIHCVAMILEKRYVLGMTDQLKPFVIKLLYTLHWIVTEAYKECSKPKDEGLDLTDIELFLHMCIPFLSNLMMK</sequence>
<evidence type="ECO:0000313" key="3">
    <source>
        <dbReference type="Proteomes" id="UP000594262"/>
    </source>
</evidence>
<dbReference type="RefSeq" id="XP_066936157.1">
    <property type="nucleotide sequence ID" value="XM_067080056.1"/>
</dbReference>
<dbReference type="OrthoDB" id="5584001at2759"/>
<proteinExistence type="predicted"/>
<dbReference type="GO" id="GO:0055080">
    <property type="term" value="P:monoatomic cation homeostasis"/>
    <property type="evidence" value="ECO:0007669"/>
    <property type="project" value="TreeGrafter"/>
</dbReference>
<dbReference type="GO" id="GO:0030424">
    <property type="term" value="C:axon"/>
    <property type="evidence" value="ECO:0007669"/>
    <property type="project" value="TreeGrafter"/>
</dbReference>
<dbReference type="Proteomes" id="UP000594262">
    <property type="component" value="Unplaced"/>
</dbReference>
<protein>
    <recommendedName>
        <fullName evidence="1">Cation channel complex component UNC80 N-terminal domain-containing protein</fullName>
    </recommendedName>
</protein>
<dbReference type="PANTHER" id="PTHR31781">
    <property type="entry name" value="UNC80"/>
    <property type="match status" value="1"/>
</dbReference>
<dbReference type="EnsemblMetazoa" id="CLYHEMT001932.1">
    <property type="protein sequence ID" value="CLYHEMP001932.1"/>
    <property type="gene ID" value="CLYHEMG001932"/>
</dbReference>
<accession>A0A7M5WIJ4</accession>
<evidence type="ECO:0000259" key="1">
    <source>
        <dbReference type="Pfam" id="PF15778"/>
    </source>
</evidence>
<feature type="domain" description="Cation channel complex component UNC80 N-terminal" evidence="1">
    <location>
        <begin position="11"/>
        <end position="139"/>
    </location>
</feature>
<dbReference type="PANTHER" id="PTHR31781:SF1">
    <property type="entry name" value="PROTEIN UNC-80 HOMOLOG"/>
    <property type="match status" value="1"/>
</dbReference>
<dbReference type="GO" id="GO:0005261">
    <property type="term" value="F:monoatomic cation channel activity"/>
    <property type="evidence" value="ECO:0007669"/>
    <property type="project" value="TreeGrafter"/>
</dbReference>
<dbReference type="AlphaFoldDB" id="A0A7M5WIJ4"/>
<dbReference type="InterPro" id="IPR031542">
    <property type="entry name" value="UNC80_N"/>
</dbReference>
<keyword evidence="3" id="KW-1185">Reference proteome</keyword>
<name>A0A7M5WIJ4_9CNID</name>
<organism evidence="2 3">
    <name type="scientific">Clytia hemisphaerica</name>
    <dbReference type="NCBI Taxonomy" id="252671"/>
    <lineage>
        <taxon>Eukaryota</taxon>
        <taxon>Metazoa</taxon>
        <taxon>Cnidaria</taxon>
        <taxon>Hydrozoa</taxon>
        <taxon>Hydroidolina</taxon>
        <taxon>Leptothecata</taxon>
        <taxon>Obeliida</taxon>
        <taxon>Clytiidae</taxon>
        <taxon>Clytia</taxon>
    </lineage>
</organism>
<dbReference type="Pfam" id="PF15778">
    <property type="entry name" value="UNC80_N"/>
    <property type="match status" value="1"/>
</dbReference>
<dbReference type="GeneID" id="136823899"/>
<reference evidence="2" key="1">
    <citation type="submission" date="2021-01" db="UniProtKB">
        <authorList>
            <consortium name="EnsemblMetazoa"/>
        </authorList>
    </citation>
    <scope>IDENTIFICATION</scope>
</reference>